<dbReference type="RefSeq" id="XP_001229981.1">
    <property type="nucleotide sequence ID" value="XM_001229980.1"/>
</dbReference>
<evidence type="ECO:0000256" key="1">
    <source>
        <dbReference type="SAM" id="SignalP"/>
    </source>
</evidence>
<dbReference type="GeneID" id="4389431"/>
<reference evidence="3" key="1">
    <citation type="journal article" date="2015" name="Genome Announc.">
        <title>Draft genome sequence of the cellulolytic fungus Chaetomium globosum.</title>
        <authorList>
            <person name="Cuomo C.A."/>
            <person name="Untereiner W.A."/>
            <person name="Ma L.-J."/>
            <person name="Grabherr M."/>
            <person name="Birren B.W."/>
        </authorList>
    </citation>
    <scope>NUCLEOTIDE SEQUENCE [LARGE SCALE GENOMIC DNA]</scope>
    <source>
        <strain evidence="3">ATCC 6205 / CBS 148.51 / DSM 1962 / NBRC 6347 / NRRL 1970</strain>
    </source>
</reference>
<dbReference type="OrthoDB" id="4576644at2759"/>
<evidence type="ECO:0000313" key="2">
    <source>
        <dbReference type="EMBL" id="EAQ91530.1"/>
    </source>
</evidence>
<dbReference type="VEuPathDB" id="FungiDB:CHGG_03465"/>
<proteinExistence type="predicted"/>
<dbReference type="Proteomes" id="UP000001056">
    <property type="component" value="Unassembled WGS sequence"/>
</dbReference>
<keyword evidence="3" id="KW-1185">Reference proteome</keyword>
<organism evidence="2 3">
    <name type="scientific">Chaetomium globosum (strain ATCC 6205 / CBS 148.51 / DSM 1962 / NBRC 6347 / NRRL 1970)</name>
    <name type="common">Soil fungus</name>
    <dbReference type="NCBI Taxonomy" id="306901"/>
    <lineage>
        <taxon>Eukaryota</taxon>
        <taxon>Fungi</taxon>
        <taxon>Dikarya</taxon>
        <taxon>Ascomycota</taxon>
        <taxon>Pezizomycotina</taxon>
        <taxon>Sordariomycetes</taxon>
        <taxon>Sordariomycetidae</taxon>
        <taxon>Sordariales</taxon>
        <taxon>Chaetomiaceae</taxon>
        <taxon>Chaetomium</taxon>
    </lineage>
</organism>
<sequence>MMFKATTAIALAAALVSNAQAAAVDGAAGFKARQVTCPTSGQHCGWFLLNNGCVANRGVLDAIPHSGTDVFRSIWVVEDSQPVAWVQDCVSGCSEIGDRPQTECN</sequence>
<dbReference type="AlphaFoldDB" id="Q2H8I9"/>
<evidence type="ECO:0000313" key="3">
    <source>
        <dbReference type="Proteomes" id="UP000001056"/>
    </source>
</evidence>
<keyword evidence="1" id="KW-0732">Signal</keyword>
<feature type="signal peptide" evidence="1">
    <location>
        <begin position="1"/>
        <end position="21"/>
    </location>
</feature>
<dbReference type="EMBL" id="CH408030">
    <property type="protein sequence ID" value="EAQ91530.1"/>
    <property type="molecule type" value="Genomic_DNA"/>
</dbReference>
<gene>
    <name evidence="2" type="ORF">CHGG_03465</name>
</gene>
<accession>Q2H8I9</accession>
<name>Q2H8I9_CHAGB</name>
<dbReference type="InParanoid" id="Q2H8I9"/>
<protein>
    <submittedName>
        <fullName evidence="2">Uncharacterized protein</fullName>
    </submittedName>
</protein>
<feature type="chain" id="PRO_5004208626" evidence="1">
    <location>
        <begin position="22"/>
        <end position="105"/>
    </location>
</feature>
<dbReference type="HOGENOM" id="CLU_2236304_0_0_1"/>